<evidence type="ECO:0000313" key="2">
    <source>
        <dbReference type="Proteomes" id="UP001055811"/>
    </source>
</evidence>
<gene>
    <name evidence="1" type="ORF">L2E82_02012</name>
</gene>
<keyword evidence="2" id="KW-1185">Reference proteome</keyword>
<organism evidence="1 2">
    <name type="scientific">Cichorium intybus</name>
    <name type="common">Chicory</name>
    <dbReference type="NCBI Taxonomy" id="13427"/>
    <lineage>
        <taxon>Eukaryota</taxon>
        <taxon>Viridiplantae</taxon>
        <taxon>Streptophyta</taxon>
        <taxon>Embryophyta</taxon>
        <taxon>Tracheophyta</taxon>
        <taxon>Spermatophyta</taxon>
        <taxon>Magnoliopsida</taxon>
        <taxon>eudicotyledons</taxon>
        <taxon>Gunneridae</taxon>
        <taxon>Pentapetalae</taxon>
        <taxon>asterids</taxon>
        <taxon>campanulids</taxon>
        <taxon>Asterales</taxon>
        <taxon>Asteraceae</taxon>
        <taxon>Cichorioideae</taxon>
        <taxon>Cichorieae</taxon>
        <taxon>Cichoriinae</taxon>
        <taxon>Cichorium</taxon>
    </lineage>
</organism>
<proteinExistence type="predicted"/>
<dbReference type="Proteomes" id="UP001055811">
    <property type="component" value="Linkage Group LG01"/>
</dbReference>
<reference evidence="1 2" key="2">
    <citation type="journal article" date="2022" name="Mol. Ecol. Resour.">
        <title>The genomes of chicory, endive, great burdock and yacon provide insights into Asteraceae paleo-polyploidization history and plant inulin production.</title>
        <authorList>
            <person name="Fan W."/>
            <person name="Wang S."/>
            <person name="Wang H."/>
            <person name="Wang A."/>
            <person name="Jiang F."/>
            <person name="Liu H."/>
            <person name="Zhao H."/>
            <person name="Xu D."/>
            <person name="Zhang Y."/>
        </authorList>
    </citation>
    <scope>NUCLEOTIDE SEQUENCE [LARGE SCALE GENOMIC DNA]</scope>
    <source>
        <strain evidence="2">cv. Punajuju</strain>
        <tissue evidence="1">Leaves</tissue>
    </source>
</reference>
<evidence type="ECO:0000313" key="1">
    <source>
        <dbReference type="EMBL" id="KAI3789221.1"/>
    </source>
</evidence>
<comment type="caution">
    <text evidence="1">The sequence shown here is derived from an EMBL/GenBank/DDBJ whole genome shotgun (WGS) entry which is preliminary data.</text>
</comment>
<protein>
    <submittedName>
        <fullName evidence="1">Uncharacterized protein</fullName>
    </submittedName>
</protein>
<reference evidence="2" key="1">
    <citation type="journal article" date="2022" name="Mol. Ecol. Resour.">
        <title>The genomes of chicory, endive, great burdock and yacon provide insights into Asteraceae palaeo-polyploidization history and plant inulin production.</title>
        <authorList>
            <person name="Fan W."/>
            <person name="Wang S."/>
            <person name="Wang H."/>
            <person name="Wang A."/>
            <person name="Jiang F."/>
            <person name="Liu H."/>
            <person name="Zhao H."/>
            <person name="Xu D."/>
            <person name="Zhang Y."/>
        </authorList>
    </citation>
    <scope>NUCLEOTIDE SEQUENCE [LARGE SCALE GENOMIC DNA]</scope>
    <source>
        <strain evidence="2">cv. Punajuju</strain>
    </source>
</reference>
<name>A0ACB9H1R8_CICIN</name>
<sequence length="114" mass="13461">MTSEMDRFALERKEMKEKMQEIESQLEWLRSKRDDEIAKFIVEKKLFQERLHDAETQLSQLKSRKRDELKLFLPFHKKVLCGMIESIGAAAIEVAGKKEKKKQEVKIEASRVLP</sequence>
<dbReference type="EMBL" id="CM042009">
    <property type="protein sequence ID" value="KAI3789221.1"/>
    <property type="molecule type" value="Genomic_DNA"/>
</dbReference>
<accession>A0ACB9H1R8</accession>